<protein>
    <recommendedName>
        <fullName evidence="3">SIR2-like domain-containing protein</fullName>
    </recommendedName>
</protein>
<gene>
    <name evidence="1" type="ORF">J0P97_11770</name>
</gene>
<dbReference type="Pfam" id="PF13289">
    <property type="entry name" value="SIR2_2"/>
    <property type="match status" value="1"/>
</dbReference>
<name>A0ABS5XW41_9MICO</name>
<dbReference type="Proteomes" id="UP000740605">
    <property type="component" value="Unassembled WGS sequence"/>
</dbReference>
<organism evidence="1 2">
    <name type="scientific">Microbacterium flavum</name>
    <dbReference type="NCBI Taxonomy" id="415216"/>
    <lineage>
        <taxon>Bacteria</taxon>
        <taxon>Bacillati</taxon>
        <taxon>Actinomycetota</taxon>
        <taxon>Actinomycetes</taxon>
        <taxon>Micrococcales</taxon>
        <taxon>Microbacteriaceae</taxon>
        <taxon>Microbacterium</taxon>
    </lineage>
</organism>
<reference evidence="1 2" key="1">
    <citation type="submission" date="2021-03" db="EMBL/GenBank/DDBJ databases">
        <title>Microbacterium pauli sp. nov., isolated from microfiltered milk.</title>
        <authorList>
            <person name="Bellassi P."/>
            <person name="Fontana A."/>
            <person name="Callegari M.L."/>
            <person name="Lorenzo M."/>
            <person name="Cappa F."/>
        </authorList>
    </citation>
    <scope>NUCLEOTIDE SEQUENCE [LARGE SCALE GENOMIC DNA]</scope>
    <source>
        <strain evidence="1 2">DSM 18909</strain>
    </source>
</reference>
<proteinExistence type="predicted"/>
<evidence type="ECO:0000313" key="1">
    <source>
        <dbReference type="EMBL" id="MBT8798745.1"/>
    </source>
</evidence>
<sequence length="1031" mass="115535">MNRAAQELVLTDEDFGRAYLTYAWATRFLIPMFQEFTVVFVGYSHDDPIMRYLALGLPSRTPRFVFTQKLPVNDPKWGRLGIEPINYPVVGGDHAALPTALTAWAVRSRMGQVEHAAQIRSIVGAGPRMTPVDRDYLLARLDIEEGTREFASATTSIGRELQVAWLNWLEDHEPFKAVFRAEAPSPAANVLASWFCRTFVVSPELNGAALQTVQRLGMAFGDGLFDQLCWSTEELGKSDVDAARRWRAVLATSVAGQSTPPRTELLLPYFAADTVEDNAILRAALKPQLILKRRWYRDDADDLTAVPHAEVYWKIDEHHLTVHLNKLIDSTLAGDPVVMSMLVDALLAAYDLDEAFHSGRADWDGLSFGRSAIEPHEQDSLRTPLDAIIDSLRAIGERALELEPNLATRWWALGRPLFRRLAIHLIARDTELSADNKIQWLLDHDALYAPHLKHEVYQVLAVATSDATKPSRARLLEMVMAGPEYPEDLEDRDAHIAYAKYNLLVWLTLAMPAWKPAQKARRSILRKHPHFGPRDHPDFDTWSSIGDVETSPPMEPAEFIASWRQNPEGALAAFLDRDYSERRWDGPTWHDALGLVGGISQTDPGVGDALWTLMEQTVDLDASKATDMRIAIVEGWARADLPAVDQVVDRLSTLIEQPRASRAVSRFLLDQARRKIEDPESSSTWQMRDVAMSLWSAQSATFSHAESTDPVSMAPLYLNSWPGDLAQYWTAEIDNRWRNHRDDWAGLDGGERAAIEEMLNGSHDTRDATLPALSSEVFFLFAADPDFTTQHIIPLFQRPATARLAWHPYLFHARYNDRLLAAGMLQATIGQWERLDEIHDNALLFRFYGLVASIVSFAAITADDRRTLLDQSVLVDDGRRASDFADAVSRFLREDTINGSEIWVEWLGSHLSNRVNGVPRVARSEELQSWADVVPHLGQHIPDAVELLAGHGIGLGRRFTVPRFPDGAVTSYGALLVEHYAERVRNSSPDDDYSMTYRVGQLVESLIGSLGGATTEPLALAARQRGFLQPD</sequence>
<comment type="caution">
    <text evidence="1">The sequence shown here is derived from an EMBL/GenBank/DDBJ whole genome shotgun (WGS) entry which is preliminary data.</text>
</comment>
<dbReference type="EMBL" id="JAFLHG010000010">
    <property type="protein sequence ID" value="MBT8798745.1"/>
    <property type="molecule type" value="Genomic_DNA"/>
</dbReference>
<evidence type="ECO:0000313" key="2">
    <source>
        <dbReference type="Proteomes" id="UP000740605"/>
    </source>
</evidence>
<evidence type="ECO:0008006" key="3">
    <source>
        <dbReference type="Google" id="ProtNLM"/>
    </source>
</evidence>
<accession>A0ABS5XW41</accession>
<keyword evidence="2" id="KW-1185">Reference proteome</keyword>